<evidence type="ECO:0000313" key="1">
    <source>
        <dbReference type="EMBL" id="JAT24766.1"/>
    </source>
</evidence>
<organism evidence="1">
    <name type="scientific">Graphocephala atropunctata</name>
    <dbReference type="NCBI Taxonomy" id="36148"/>
    <lineage>
        <taxon>Eukaryota</taxon>
        <taxon>Metazoa</taxon>
        <taxon>Ecdysozoa</taxon>
        <taxon>Arthropoda</taxon>
        <taxon>Hexapoda</taxon>
        <taxon>Insecta</taxon>
        <taxon>Pterygota</taxon>
        <taxon>Neoptera</taxon>
        <taxon>Paraneoptera</taxon>
        <taxon>Hemiptera</taxon>
        <taxon>Auchenorrhyncha</taxon>
        <taxon>Membracoidea</taxon>
        <taxon>Cicadellidae</taxon>
        <taxon>Cicadellinae</taxon>
        <taxon>Cicadellini</taxon>
        <taxon>Graphocephala</taxon>
    </lineage>
</organism>
<gene>
    <name evidence="1" type="ORF">g.15709</name>
</gene>
<feature type="non-terminal residue" evidence="1">
    <location>
        <position position="1"/>
    </location>
</feature>
<name>A0A1B6LM75_9HEMI</name>
<reference evidence="1" key="1">
    <citation type="submission" date="2015-11" db="EMBL/GenBank/DDBJ databases">
        <title>De novo transcriptome assembly of four potential Pierce s Disease insect vectors from Arizona vineyards.</title>
        <authorList>
            <person name="Tassone E.E."/>
        </authorList>
    </citation>
    <scope>NUCLEOTIDE SEQUENCE</scope>
</reference>
<dbReference type="EMBL" id="GEBQ01015211">
    <property type="protein sequence ID" value="JAT24766.1"/>
    <property type="molecule type" value="Transcribed_RNA"/>
</dbReference>
<sequence length="125" mass="14107">SRVSMVTVMRRRSEAHRVADRQLAIADYLRLVGGPMHRPQINVEDGSIRLTQACCRMLDHIWLIEQRLRGRTRAEVVFELPRLLAHTRTVTESIADAVSAPIRGSVEVEEGEGRLCSYVLTTVSI</sequence>
<proteinExistence type="predicted"/>
<protein>
    <submittedName>
        <fullName evidence="1">Uncharacterized protein</fullName>
    </submittedName>
</protein>
<dbReference type="AlphaFoldDB" id="A0A1B6LM75"/>
<accession>A0A1B6LM75</accession>